<dbReference type="Pfam" id="PF12627">
    <property type="entry name" value="PolyA_pol_RNAbd"/>
    <property type="match status" value="1"/>
</dbReference>
<dbReference type="Pfam" id="PF01743">
    <property type="entry name" value="PolyA_pol"/>
    <property type="match status" value="1"/>
</dbReference>
<evidence type="ECO:0000256" key="4">
    <source>
        <dbReference type="ARBA" id="ARBA00022679"/>
    </source>
</evidence>
<feature type="domain" description="HD/PDEase" evidence="12">
    <location>
        <begin position="245"/>
        <end position="402"/>
    </location>
</feature>
<keyword evidence="4 11" id="KW-0808">Transferase</keyword>
<dbReference type="InterPro" id="IPR032810">
    <property type="entry name" value="CCA-adding_enz_C"/>
</dbReference>
<reference evidence="13 14" key="1">
    <citation type="submission" date="2017-09" db="EMBL/GenBank/DDBJ databases">
        <title>Depth-based differentiation of microbial function through sediment-hosted aquifers and enrichment of novel symbionts in the deep terrestrial subsurface.</title>
        <authorList>
            <person name="Probst A.J."/>
            <person name="Ladd B."/>
            <person name="Jarett J.K."/>
            <person name="Geller-Mcgrath D.E."/>
            <person name="Sieber C.M."/>
            <person name="Emerson J.B."/>
            <person name="Anantharaman K."/>
            <person name="Thomas B.C."/>
            <person name="Malmstrom R."/>
            <person name="Stieglmeier M."/>
            <person name="Klingl A."/>
            <person name="Woyke T."/>
            <person name="Ryan C.M."/>
            <person name="Banfield J.F."/>
        </authorList>
    </citation>
    <scope>NUCLEOTIDE SEQUENCE [LARGE SCALE GENOMIC DNA]</scope>
    <source>
        <strain evidence="13">CG11_big_fil_rev_8_21_14_0_20_42_13</strain>
    </source>
</reference>
<dbReference type="GO" id="GO:0046872">
    <property type="term" value="F:metal ion binding"/>
    <property type="evidence" value="ECO:0007669"/>
    <property type="project" value="UniProtKB-KW"/>
</dbReference>
<proteinExistence type="inferred from homology"/>
<keyword evidence="5" id="KW-0819">tRNA processing</keyword>
<dbReference type="Pfam" id="PF01966">
    <property type="entry name" value="HD"/>
    <property type="match status" value="1"/>
</dbReference>
<dbReference type="InterPro" id="IPR043519">
    <property type="entry name" value="NT_sf"/>
</dbReference>
<evidence type="ECO:0000256" key="10">
    <source>
        <dbReference type="ARBA" id="ARBA00022884"/>
    </source>
</evidence>
<dbReference type="SUPFAM" id="SSF81891">
    <property type="entry name" value="Poly A polymerase C-terminal region-like"/>
    <property type="match status" value="1"/>
</dbReference>
<dbReference type="Pfam" id="PF13735">
    <property type="entry name" value="tRNA_NucTran2_2"/>
    <property type="match status" value="1"/>
</dbReference>
<evidence type="ECO:0000256" key="7">
    <source>
        <dbReference type="ARBA" id="ARBA00022723"/>
    </source>
</evidence>
<protein>
    <recommendedName>
        <fullName evidence="12">HD/PDEase domain-containing protein</fullName>
    </recommendedName>
</protein>
<dbReference type="GO" id="GO:0016779">
    <property type="term" value="F:nucleotidyltransferase activity"/>
    <property type="evidence" value="ECO:0007669"/>
    <property type="project" value="UniProtKB-KW"/>
</dbReference>
<dbReference type="GO" id="GO:0008033">
    <property type="term" value="P:tRNA processing"/>
    <property type="evidence" value="ECO:0007669"/>
    <property type="project" value="UniProtKB-KW"/>
</dbReference>
<keyword evidence="10 11" id="KW-0694">RNA-binding</keyword>
<dbReference type="InterPro" id="IPR050124">
    <property type="entry name" value="tRNA_CCA-adding_enzyme"/>
</dbReference>
<dbReference type="InterPro" id="IPR032828">
    <property type="entry name" value="PolyA_RNA-bd"/>
</dbReference>
<evidence type="ECO:0000256" key="3">
    <source>
        <dbReference type="ARBA" id="ARBA00022555"/>
    </source>
</evidence>
<evidence type="ECO:0000313" key="14">
    <source>
        <dbReference type="Proteomes" id="UP000229641"/>
    </source>
</evidence>
<dbReference type="CDD" id="cd05398">
    <property type="entry name" value="NT_ClassII-CCAase"/>
    <property type="match status" value="1"/>
</dbReference>
<name>A0A2H0LZH1_9BACT</name>
<accession>A0A2H0LZH1</accession>
<dbReference type="GO" id="GO:0000049">
    <property type="term" value="F:tRNA binding"/>
    <property type="evidence" value="ECO:0007669"/>
    <property type="project" value="UniProtKB-KW"/>
</dbReference>
<comment type="cofactor">
    <cofactor evidence="1">
        <name>Mg(2+)</name>
        <dbReference type="ChEBI" id="CHEBI:18420"/>
    </cofactor>
</comment>
<comment type="similarity">
    <text evidence="2 11">Belongs to the tRNA nucleotidyltransferase/poly(A) polymerase family.</text>
</comment>
<evidence type="ECO:0000313" key="13">
    <source>
        <dbReference type="EMBL" id="PIQ89788.1"/>
    </source>
</evidence>
<dbReference type="SUPFAM" id="SSF81301">
    <property type="entry name" value="Nucleotidyltransferase"/>
    <property type="match status" value="1"/>
</dbReference>
<evidence type="ECO:0000256" key="11">
    <source>
        <dbReference type="RuleBase" id="RU003953"/>
    </source>
</evidence>
<keyword evidence="8" id="KW-0547">Nucleotide-binding</keyword>
<keyword evidence="9" id="KW-0460">Magnesium</keyword>
<dbReference type="PANTHER" id="PTHR47545">
    <property type="entry name" value="MULTIFUNCTIONAL CCA PROTEIN"/>
    <property type="match status" value="1"/>
</dbReference>
<dbReference type="Proteomes" id="UP000229641">
    <property type="component" value="Unassembled WGS sequence"/>
</dbReference>
<evidence type="ECO:0000259" key="12">
    <source>
        <dbReference type="SMART" id="SM00471"/>
    </source>
</evidence>
<dbReference type="PANTHER" id="PTHR47545:SF2">
    <property type="entry name" value="CC-ADDING TRNA NUCLEOTIDYLTRANSFERASE"/>
    <property type="match status" value="1"/>
</dbReference>
<keyword evidence="6" id="KW-0548">Nucleotidyltransferase</keyword>
<dbReference type="EMBL" id="PCWA01000015">
    <property type="protein sequence ID" value="PIQ89788.1"/>
    <property type="molecule type" value="Genomic_DNA"/>
</dbReference>
<evidence type="ECO:0000256" key="5">
    <source>
        <dbReference type="ARBA" id="ARBA00022694"/>
    </source>
</evidence>
<comment type="caution">
    <text evidence="13">The sequence shown here is derived from an EMBL/GenBank/DDBJ whole genome shotgun (WGS) entry which is preliminary data.</text>
</comment>
<dbReference type="GO" id="GO:0000166">
    <property type="term" value="F:nucleotide binding"/>
    <property type="evidence" value="ECO:0007669"/>
    <property type="project" value="UniProtKB-KW"/>
</dbReference>
<dbReference type="CDD" id="cd00077">
    <property type="entry name" value="HDc"/>
    <property type="match status" value="1"/>
</dbReference>
<evidence type="ECO:0000256" key="1">
    <source>
        <dbReference type="ARBA" id="ARBA00001946"/>
    </source>
</evidence>
<organism evidence="13 14">
    <name type="scientific">Candidatus Ghiorseimicrobium undicola</name>
    <dbReference type="NCBI Taxonomy" id="1974746"/>
    <lineage>
        <taxon>Bacteria</taxon>
        <taxon>Pseudomonadati</taxon>
        <taxon>Candidatus Omnitrophota</taxon>
        <taxon>Candidatus Ghiorseimicrobium</taxon>
    </lineage>
</organism>
<dbReference type="InterPro" id="IPR003607">
    <property type="entry name" value="HD/PDEase_dom"/>
</dbReference>
<dbReference type="SMART" id="SM00471">
    <property type="entry name" value="HDc"/>
    <property type="match status" value="1"/>
</dbReference>
<keyword evidence="7" id="KW-0479">Metal-binding</keyword>
<evidence type="ECO:0000256" key="2">
    <source>
        <dbReference type="ARBA" id="ARBA00007265"/>
    </source>
</evidence>
<evidence type="ECO:0000256" key="6">
    <source>
        <dbReference type="ARBA" id="ARBA00022695"/>
    </source>
</evidence>
<dbReference type="InterPro" id="IPR006674">
    <property type="entry name" value="HD_domain"/>
</dbReference>
<dbReference type="Gene3D" id="1.10.3090.10">
    <property type="entry name" value="cca-adding enzyme, domain 2"/>
    <property type="match status" value="1"/>
</dbReference>
<sequence>MDLIIPLKKNPVLKNVISFSRKSGCKVYLVGGFVRDLFLRKESLDLDFAVDKDAINFARYVAGKIGGNFIILDKEHGSARVIAGRREASFTLDFTDFRGEDITADLSKRDFTVNALALDILDIAGAQKLSDILIDPYSGISDIKAKIIRVINNKTFLEDPLRMLRAFSLSAVLGFSMAQSTVKLISRNKKGITNAASERIREELFKILATANSADFFIKMDKAGILSAIIPQVNLMRGVAQGPYHHLDVLNHSFEAMLQMDRLCEELKRRGKIMAYLKEIIACGHRRIAVLKLAAFLHDIGKPDALTYDAGKTKFHGHEYIGKKIAVKICDNLKLSLKEKEAIKTMIFWHLRPGYLADYPHISERAIFRYFRDTAEEGVSVLLLSISDQRATRGPLTHQESRIRHEKVCLWLAKEYFRRKEEKKLPRLITGNDLIKKLKLIPGPIFGRILEAVEEEQAAGEIATKAQALKLARRMAKC</sequence>
<dbReference type="InterPro" id="IPR002646">
    <property type="entry name" value="PolA_pol_head_dom"/>
</dbReference>
<gene>
    <name evidence="13" type="ORF">COV72_01085</name>
</gene>
<keyword evidence="3" id="KW-0820">tRNA-binding</keyword>
<evidence type="ECO:0000256" key="8">
    <source>
        <dbReference type="ARBA" id="ARBA00022741"/>
    </source>
</evidence>
<evidence type="ECO:0000256" key="9">
    <source>
        <dbReference type="ARBA" id="ARBA00022842"/>
    </source>
</evidence>
<dbReference type="AlphaFoldDB" id="A0A2H0LZH1"/>
<dbReference type="Gene3D" id="3.30.460.10">
    <property type="entry name" value="Beta Polymerase, domain 2"/>
    <property type="match status" value="1"/>
</dbReference>